<gene>
    <name evidence="2" type="ORF">ATANTOWER_030060</name>
</gene>
<feature type="transmembrane region" description="Helical" evidence="1">
    <location>
        <begin position="12"/>
        <end position="30"/>
    </location>
</feature>
<dbReference type="EMBL" id="JAHUTI010076797">
    <property type="protein sequence ID" value="MED6256596.1"/>
    <property type="molecule type" value="Genomic_DNA"/>
</dbReference>
<keyword evidence="3" id="KW-1185">Reference proteome</keyword>
<protein>
    <recommendedName>
        <fullName evidence="4">Secreted protein</fullName>
    </recommendedName>
</protein>
<sequence length="102" mass="11281">MESVWFRWDSPLLVSGGFAVVPAVVLLGFLCSESPLDVCGSDVLHICPGSRGQVCGSSHSLLHIFMEKPCIHKRAHTQTHRCLDSGVNRYTNLCSILSRIYH</sequence>
<evidence type="ECO:0008006" key="4">
    <source>
        <dbReference type="Google" id="ProtNLM"/>
    </source>
</evidence>
<keyword evidence="1" id="KW-1133">Transmembrane helix</keyword>
<name>A0ABU7C122_9TELE</name>
<evidence type="ECO:0000313" key="2">
    <source>
        <dbReference type="EMBL" id="MED6256596.1"/>
    </source>
</evidence>
<proteinExistence type="predicted"/>
<accession>A0ABU7C122</accession>
<keyword evidence="1" id="KW-0472">Membrane</keyword>
<dbReference type="Proteomes" id="UP001345963">
    <property type="component" value="Unassembled WGS sequence"/>
</dbReference>
<organism evidence="2 3">
    <name type="scientific">Ataeniobius toweri</name>
    <dbReference type="NCBI Taxonomy" id="208326"/>
    <lineage>
        <taxon>Eukaryota</taxon>
        <taxon>Metazoa</taxon>
        <taxon>Chordata</taxon>
        <taxon>Craniata</taxon>
        <taxon>Vertebrata</taxon>
        <taxon>Euteleostomi</taxon>
        <taxon>Actinopterygii</taxon>
        <taxon>Neopterygii</taxon>
        <taxon>Teleostei</taxon>
        <taxon>Neoteleostei</taxon>
        <taxon>Acanthomorphata</taxon>
        <taxon>Ovalentaria</taxon>
        <taxon>Atherinomorphae</taxon>
        <taxon>Cyprinodontiformes</taxon>
        <taxon>Goodeidae</taxon>
        <taxon>Ataeniobius</taxon>
    </lineage>
</organism>
<reference evidence="2 3" key="1">
    <citation type="submission" date="2021-07" db="EMBL/GenBank/DDBJ databases">
        <authorList>
            <person name="Palmer J.M."/>
        </authorList>
    </citation>
    <scope>NUCLEOTIDE SEQUENCE [LARGE SCALE GENOMIC DNA]</scope>
    <source>
        <strain evidence="2 3">AT_MEX2019</strain>
        <tissue evidence="2">Muscle</tissue>
    </source>
</reference>
<evidence type="ECO:0000256" key="1">
    <source>
        <dbReference type="SAM" id="Phobius"/>
    </source>
</evidence>
<comment type="caution">
    <text evidence="2">The sequence shown here is derived from an EMBL/GenBank/DDBJ whole genome shotgun (WGS) entry which is preliminary data.</text>
</comment>
<evidence type="ECO:0000313" key="3">
    <source>
        <dbReference type="Proteomes" id="UP001345963"/>
    </source>
</evidence>
<keyword evidence="1" id="KW-0812">Transmembrane</keyword>